<proteinExistence type="inferred from homology"/>
<feature type="DNA-binding region" description="Homeobox" evidence="9">
    <location>
        <begin position="195"/>
        <end position="254"/>
    </location>
</feature>
<dbReference type="PANTHER" id="PTHR45804">
    <property type="entry name" value="SEGMENTATION PROTEIN FUSHI TARAZU-LIKE PROTEIN"/>
    <property type="match status" value="1"/>
</dbReference>
<dbReference type="AlphaFoldDB" id="A0A673FE97"/>
<evidence type="ECO:0000256" key="6">
    <source>
        <dbReference type="ARBA" id="ARBA00023155"/>
    </source>
</evidence>
<evidence type="ECO:0000256" key="7">
    <source>
        <dbReference type="ARBA" id="ARBA00023163"/>
    </source>
</evidence>
<name>A0A673FE97_9TELE</name>
<dbReference type="InterPro" id="IPR001356">
    <property type="entry name" value="HD"/>
</dbReference>
<evidence type="ECO:0000256" key="10">
    <source>
        <dbReference type="RuleBase" id="RU000682"/>
    </source>
</evidence>
<keyword evidence="8 9" id="KW-0539">Nucleus</keyword>
<dbReference type="InterPro" id="IPR017970">
    <property type="entry name" value="Homeobox_CS"/>
</dbReference>
<keyword evidence="13" id="KW-1185">Reference proteome</keyword>
<dbReference type="Pfam" id="PF00046">
    <property type="entry name" value="Homeodomain"/>
    <property type="match status" value="1"/>
</dbReference>
<dbReference type="GO" id="GO:0000981">
    <property type="term" value="F:DNA-binding transcription factor activity, RNA polymerase II-specific"/>
    <property type="evidence" value="ECO:0007669"/>
    <property type="project" value="InterPro"/>
</dbReference>
<sequence length="263" mass="30326">MEARGLNEEFRNVYPSAFGAHSSRSASETPMFSAAERPTSTSAESLTPYISFPANIGTSSSVTFGCRFGNSCYRCKFPQNAMFLSSVVKQNANGQSASKPVDYSDGWLKEFAFYQSYTGSYPRIHPAYIDLPVVHRTMTGDSRHDTCLTTEGHQPWNWSNNCSGQLYCSKDQTQSPHIWKPSLTGLPWCPSQVRSRKKRKPYTKPQLAELENEFMMNAFINRQKRKELSDRLELSDQQVKIWFQNRRMKKKRFMMREHTFTVY</sequence>
<reference evidence="12" key="1">
    <citation type="submission" date="2025-08" db="UniProtKB">
        <authorList>
            <consortium name="Ensembl"/>
        </authorList>
    </citation>
    <scope>IDENTIFICATION</scope>
</reference>
<dbReference type="InterPro" id="IPR009057">
    <property type="entry name" value="Homeodomain-like_sf"/>
</dbReference>
<protein>
    <recommendedName>
        <fullName evidence="11">Homeobox domain-containing protein</fullName>
    </recommendedName>
</protein>
<dbReference type="PANTHER" id="PTHR45804:SF3">
    <property type="entry name" value="HOMEOBOX PROTEIN HOX-A13"/>
    <property type="match status" value="1"/>
</dbReference>
<dbReference type="Proteomes" id="UP000472270">
    <property type="component" value="Unassembled WGS sequence"/>
</dbReference>
<dbReference type="InterPro" id="IPR020479">
    <property type="entry name" value="HD_metazoa"/>
</dbReference>
<comment type="subcellular location">
    <subcellularLocation>
        <location evidence="1 9 10">Nucleus</location>
    </subcellularLocation>
</comment>
<organism evidence="12 13">
    <name type="scientific">Sinocyclocheilus rhinocerous</name>
    <dbReference type="NCBI Taxonomy" id="307959"/>
    <lineage>
        <taxon>Eukaryota</taxon>
        <taxon>Metazoa</taxon>
        <taxon>Chordata</taxon>
        <taxon>Craniata</taxon>
        <taxon>Vertebrata</taxon>
        <taxon>Euteleostomi</taxon>
        <taxon>Actinopterygii</taxon>
        <taxon>Neopterygii</taxon>
        <taxon>Teleostei</taxon>
        <taxon>Ostariophysi</taxon>
        <taxon>Cypriniformes</taxon>
        <taxon>Cyprinidae</taxon>
        <taxon>Cyprininae</taxon>
        <taxon>Sinocyclocheilus</taxon>
    </lineage>
</organism>
<dbReference type="PROSITE" id="PS50071">
    <property type="entry name" value="HOMEOBOX_2"/>
    <property type="match status" value="1"/>
</dbReference>
<evidence type="ECO:0000256" key="9">
    <source>
        <dbReference type="PROSITE-ProRule" id="PRU00108"/>
    </source>
</evidence>
<dbReference type="SMART" id="SM00389">
    <property type="entry name" value="HOX"/>
    <property type="match status" value="1"/>
</dbReference>
<evidence type="ECO:0000256" key="1">
    <source>
        <dbReference type="ARBA" id="ARBA00004123"/>
    </source>
</evidence>
<dbReference type="PROSITE" id="PS00027">
    <property type="entry name" value="HOMEOBOX_1"/>
    <property type="match status" value="1"/>
</dbReference>
<comment type="similarity">
    <text evidence="2">Belongs to the Abd-B homeobox family.</text>
</comment>
<accession>A0A673FE97</accession>
<dbReference type="PRINTS" id="PR00024">
    <property type="entry name" value="HOMEOBOX"/>
</dbReference>
<dbReference type="Ensembl" id="ENSSRHT00000000169.1">
    <property type="protein sequence ID" value="ENSSRHP00000000144.1"/>
    <property type="gene ID" value="ENSSRHG00000000145.1"/>
</dbReference>
<dbReference type="CDD" id="cd00086">
    <property type="entry name" value="homeodomain"/>
    <property type="match status" value="1"/>
</dbReference>
<keyword evidence="4" id="KW-0805">Transcription regulation</keyword>
<dbReference type="Gene3D" id="1.10.10.60">
    <property type="entry name" value="Homeodomain-like"/>
    <property type="match status" value="1"/>
</dbReference>
<dbReference type="Pfam" id="PF12284">
    <property type="entry name" value="HoxA13_N"/>
    <property type="match status" value="1"/>
</dbReference>
<dbReference type="InterPro" id="IPR051003">
    <property type="entry name" value="AP_axis_regulatory_Homeobox"/>
</dbReference>
<evidence type="ECO:0000313" key="12">
    <source>
        <dbReference type="Ensembl" id="ENSSRHP00000000144.1"/>
    </source>
</evidence>
<dbReference type="GO" id="GO:0003677">
    <property type="term" value="F:DNA binding"/>
    <property type="evidence" value="ECO:0007669"/>
    <property type="project" value="UniProtKB-UniRule"/>
</dbReference>
<evidence type="ECO:0000259" key="11">
    <source>
        <dbReference type="PROSITE" id="PS50071"/>
    </source>
</evidence>
<keyword evidence="6 9" id="KW-0371">Homeobox</keyword>
<feature type="domain" description="Homeobox" evidence="11">
    <location>
        <begin position="193"/>
        <end position="253"/>
    </location>
</feature>
<evidence type="ECO:0000256" key="2">
    <source>
        <dbReference type="ARBA" id="ARBA00006317"/>
    </source>
</evidence>
<evidence type="ECO:0000256" key="3">
    <source>
        <dbReference type="ARBA" id="ARBA00022473"/>
    </source>
</evidence>
<keyword evidence="5 9" id="KW-0238">DNA-binding</keyword>
<dbReference type="GO" id="GO:0005634">
    <property type="term" value="C:nucleus"/>
    <property type="evidence" value="ECO:0007669"/>
    <property type="project" value="UniProtKB-SubCell"/>
</dbReference>
<dbReference type="SUPFAM" id="SSF46689">
    <property type="entry name" value="Homeodomain-like"/>
    <property type="match status" value="1"/>
</dbReference>
<dbReference type="InterPro" id="IPR022067">
    <property type="entry name" value="HoxA13_N"/>
</dbReference>
<keyword evidence="3" id="KW-0217">Developmental protein</keyword>
<reference evidence="12" key="2">
    <citation type="submission" date="2025-09" db="UniProtKB">
        <authorList>
            <consortium name="Ensembl"/>
        </authorList>
    </citation>
    <scope>IDENTIFICATION</scope>
</reference>
<evidence type="ECO:0000256" key="4">
    <source>
        <dbReference type="ARBA" id="ARBA00023015"/>
    </source>
</evidence>
<evidence type="ECO:0000313" key="13">
    <source>
        <dbReference type="Proteomes" id="UP000472270"/>
    </source>
</evidence>
<evidence type="ECO:0000256" key="8">
    <source>
        <dbReference type="ARBA" id="ARBA00023242"/>
    </source>
</evidence>
<keyword evidence="7" id="KW-0804">Transcription</keyword>
<evidence type="ECO:0000256" key="5">
    <source>
        <dbReference type="ARBA" id="ARBA00023125"/>
    </source>
</evidence>